<dbReference type="AlphaFoldDB" id="A0A318S919"/>
<reference evidence="1 2" key="1">
    <citation type="submission" date="2018-06" db="EMBL/GenBank/DDBJ databases">
        <title>Genomic Encyclopedia of Type Strains, Phase IV (KMG-IV): sequencing the most valuable type-strain genomes for metagenomic binning, comparative biology and taxonomic classification.</title>
        <authorList>
            <person name="Goeker M."/>
        </authorList>
    </citation>
    <scope>NUCLEOTIDE SEQUENCE [LARGE SCALE GENOMIC DNA]</scope>
    <source>
        <strain evidence="1 2">DSM 18048</strain>
    </source>
</reference>
<sequence length="70" mass="7907">MNTPQHLFDQAKTRYEQSVAAHAQEQRLVRLAARPPFRVTVARTLRVLADRLEPLSMGSAAKTQTPLPRL</sequence>
<proteinExistence type="predicted"/>
<dbReference type="RefSeq" id="WP_146237266.1">
    <property type="nucleotide sequence ID" value="NZ_QJSX01000008.1"/>
</dbReference>
<evidence type="ECO:0000313" key="2">
    <source>
        <dbReference type="Proteomes" id="UP000248326"/>
    </source>
</evidence>
<dbReference type="Proteomes" id="UP000248326">
    <property type="component" value="Unassembled WGS sequence"/>
</dbReference>
<protein>
    <submittedName>
        <fullName evidence="1">Uncharacterized protein</fullName>
    </submittedName>
</protein>
<organism evidence="1 2">
    <name type="scientific">Deinococcus yavapaiensis KR-236</name>
    <dbReference type="NCBI Taxonomy" id="694435"/>
    <lineage>
        <taxon>Bacteria</taxon>
        <taxon>Thermotogati</taxon>
        <taxon>Deinococcota</taxon>
        <taxon>Deinococci</taxon>
        <taxon>Deinococcales</taxon>
        <taxon>Deinococcaceae</taxon>
        <taxon>Deinococcus</taxon>
    </lineage>
</organism>
<keyword evidence="2" id="KW-1185">Reference proteome</keyword>
<accession>A0A318S919</accession>
<dbReference type="EMBL" id="QJSX01000008">
    <property type="protein sequence ID" value="PYE53521.1"/>
    <property type="molecule type" value="Genomic_DNA"/>
</dbReference>
<gene>
    <name evidence="1" type="ORF">DES52_10850</name>
</gene>
<comment type="caution">
    <text evidence="1">The sequence shown here is derived from an EMBL/GenBank/DDBJ whole genome shotgun (WGS) entry which is preliminary data.</text>
</comment>
<name>A0A318S919_9DEIO</name>
<evidence type="ECO:0000313" key="1">
    <source>
        <dbReference type="EMBL" id="PYE53521.1"/>
    </source>
</evidence>